<name>A0A9P1IMD8_9PELO</name>
<comment type="caution">
    <text evidence="1">The sequence shown here is derived from an EMBL/GenBank/DDBJ whole genome shotgun (WGS) entry which is preliminary data.</text>
</comment>
<evidence type="ECO:0000313" key="1">
    <source>
        <dbReference type="EMBL" id="CAI5447711.1"/>
    </source>
</evidence>
<proteinExistence type="predicted"/>
<dbReference type="EMBL" id="CANHGI010000004">
    <property type="protein sequence ID" value="CAI5447711.1"/>
    <property type="molecule type" value="Genomic_DNA"/>
</dbReference>
<keyword evidence="2" id="KW-1185">Reference proteome</keyword>
<reference evidence="1" key="1">
    <citation type="submission" date="2022-11" db="EMBL/GenBank/DDBJ databases">
        <authorList>
            <person name="Kikuchi T."/>
        </authorList>
    </citation>
    <scope>NUCLEOTIDE SEQUENCE</scope>
    <source>
        <strain evidence="1">PS1010</strain>
    </source>
</reference>
<sequence>MELSEIQSISTKSPEETRDFFAKWNAKSQKVSEFSDIDYFTRQEFAKIVAKFKNSPEISAILIETIRLISRDKTGIETMMSDELCDTVLSYANLVGKRKDQDVENVKSEFFGGGK</sequence>
<gene>
    <name evidence="1" type="ORF">CAMP_LOCUS10348</name>
</gene>
<dbReference type="AlphaFoldDB" id="A0A9P1IMD8"/>
<dbReference type="Proteomes" id="UP001152747">
    <property type="component" value="Unassembled WGS sequence"/>
</dbReference>
<accession>A0A9P1IMD8</accession>
<protein>
    <submittedName>
        <fullName evidence="1">Uncharacterized protein</fullName>
    </submittedName>
</protein>
<evidence type="ECO:0000313" key="2">
    <source>
        <dbReference type="Proteomes" id="UP001152747"/>
    </source>
</evidence>
<organism evidence="1 2">
    <name type="scientific">Caenorhabditis angaria</name>
    <dbReference type="NCBI Taxonomy" id="860376"/>
    <lineage>
        <taxon>Eukaryota</taxon>
        <taxon>Metazoa</taxon>
        <taxon>Ecdysozoa</taxon>
        <taxon>Nematoda</taxon>
        <taxon>Chromadorea</taxon>
        <taxon>Rhabditida</taxon>
        <taxon>Rhabditina</taxon>
        <taxon>Rhabditomorpha</taxon>
        <taxon>Rhabditoidea</taxon>
        <taxon>Rhabditidae</taxon>
        <taxon>Peloderinae</taxon>
        <taxon>Caenorhabditis</taxon>
    </lineage>
</organism>